<dbReference type="PANTHER" id="PTHR42827">
    <property type="entry name" value="IRON-SULFUR CLUSTER-BINDING PROTEIN-RELATED"/>
    <property type="match status" value="1"/>
</dbReference>
<sequence length="334" mass="36730">MVTMFQEPLAAESVKEKARELGADLVGIADAAELNAHPPDPDHPKRPMDISDYDADRVIVLAKRLSAGTTKLTRWDERHKFYNDELALTAIEAVSLELVLWLEDRGYPALIVPPTHVDPLDYRGDARAALGPILSLPHAAVEAGLGTLGLNQMLLTPEYGPRVILTAVLTSAPLECDRRREEALCLGASECGRCLSACPGDVIGHFDRDWEACQTYRSPHGFHALADHIGRIIDEPDPAKKKAMLRSKDQFYLWQSILRGAGVVTGCRRCQDVCPVGDDYHRLADALAEIPEDTPEKQARLAEMADAEVAGDLPESYQSAERWIGALRPRGDVK</sequence>
<name>A0AAE3VMH2_9HYPH</name>
<evidence type="ECO:0000313" key="3">
    <source>
        <dbReference type="Proteomes" id="UP001229244"/>
    </source>
</evidence>
<proteinExistence type="predicted"/>
<accession>A0AAE3VMH2</accession>
<gene>
    <name evidence="2" type="ORF">J2S73_001199</name>
</gene>
<dbReference type="SUPFAM" id="SSF46548">
    <property type="entry name" value="alpha-helical ferredoxin"/>
    <property type="match status" value="1"/>
</dbReference>
<dbReference type="Proteomes" id="UP001229244">
    <property type="component" value="Unassembled WGS sequence"/>
</dbReference>
<dbReference type="PROSITE" id="PS51379">
    <property type="entry name" value="4FE4S_FER_2"/>
    <property type="match status" value="1"/>
</dbReference>
<reference evidence="2" key="1">
    <citation type="submission" date="2023-07" db="EMBL/GenBank/DDBJ databases">
        <title>Genomic Encyclopedia of Type Strains, Phase IV (KMG-IV): sequencing the most valuable type-strain genomes for metagenomic binning, comparative biology and taxonomic classification.</title>
        <authorList>
            <person name="Goeker M."/>
        </authorList>
    </citation>
    <scope>NUCLEOTIDE SEQUENCE</scope>
    <source>
        <strain evidence="2">DSM 21202</strain>
    </source>
</reference>
<dbReference type="AlphaFoldDB" id="A0AAE3VMH2"/>
<evidence type="ECO:0000313" key="2">
    <source>
        <dbReference type="EMBL" id="MDQ0314762.1"/>
    </source>
</evidence>
<protein>
    <submittedName>
        <fullName evidence="2">Epoxyqueuosine reductase QueG</fullName>
    </submittedName>
</protein>
<dbReference type="InterPro" id="IPR017896">
    <property type="entry name" value="4Fe4S_Fe-S-bd"/>
</dbReference>
<feature type="domain" description="4Fe-4S ferredoxin-type" evidence="1">
    <location>
        <begin position="176"/>
        <end position="209"/>
    </location>
</feature>
<dbReference type="EMBL" id="JAUSUL010000001">
    <property type="protein sequence ID" value="MDQ0314762.1"/>
    <property type="molecule type" value="Genomic_DNA"/>
</dbReference>
<dbReference type="InterPro" id="IPR009051">
    <property type="entry name" value="Helical_ferredxn"/>
</dbReference>
<dbReference type="RefSeq" id="WP_306884547.1">
    <property type="nucleotide sequence ID" value="NZ_JAUSUL010000001.1"/>
</dbReference>
<dbReference type="GO" id="GO:0051536">
    <property type="term" value="F:iron-sulfur cluster binding"/>
    <property type="evidence" value="ECO:0007669"/>
    <property type="project" value="InterPro"/>
</dbReference>
<comment type="caution">
    <text evidence="2">The sequence shown here is derived from an EMBL/GenBank/DDBJ whole genome shotgun (WGS) entry which is preliminary data.</text>
</comment>
<organism evidence="2 3">
    <name type="scientific">Amorphus orientalis</name>
    <dbReference type="NCBI Taxonomy" id="649198"/>
    <lineage>
        <taxon>Bacteria</taxon>
        <taxon>Pseudomonadati</taxon>
        <taxon>Pseudomonadota</taxon>
        <taxon>Alphaproteobacteria</taxon>
        <taxon>Hyphomicrobiales</taxon>
        <taxon>Amorphaceae</taxon>
        <taxon>Amorphus</taxon>
    </lineage>
</organism>
<dbReference type="Gene3D" id="1.10.1060.10">
    <property type="entry name" value="Alpha-helical ferredoxin"/>
    <property type="match status" value="1"/>
</dbReference>
<keyword evidence="3" id="KW-1185">Reference proteome</keyword>
<evidence type="ECO:0000259" key="1">
    <source>
        <dbReference type="PROSITE" id="PS51379"/>
    </source>
</evidence>
<dbReference type="PANTHER" id="PTHR42827:SF1">
    <property type="entry name" value="IRON-SULFUR CLUSTER-BINDING PROTEIN"/>
    <property type="match status" value="1"/>
</dbReference>